<dbReference type="Gene3D" id="3.40.50.1360">
    <property type="match status" value="1"/>
</dbReference>
<dbReference type="SUPFAM" id="SSF100950">
    <property type="entry name" value="NagB/RpiA/CoA transferase-like"/>
    <property type="match status" value="1"/>
</dbReference>
<dbReference type="Proteomes" id="UP001157039">
    <property type="component" value="Unassembled WGS sequence"/>
</dbReference>
<accession>A0AA37XMA3</accession>
<evidence type="ECO:0000313" key="7">
    <source>
        <dbReference type="Proteomes" id="UP001157039"/>
    </source>
</evidence>
<evidence type="ECO:0000313" key="6">
    <source>
        <dbReference type="EMBL" id="GMA73352.1"/>
    </source>
</evidence>
<evidence type="ECO:0000259" key="5">
    <source>
        <dbReference type="Pfam" id="PF04198"/>
    </source>
</evidence>
<evidence type="ECO:0000256" key="3">
    <source>
        <dbReference type="ARBA" id="ARBA00023125"/>
    </source>
</evidence>
<comment type="similarity">
    <text evidence="1">Belongs to the SorC transcriptional regulatory family.</text>
</comment>
<gene>
    <name evidence="6" type="ORF">GCM10025885_24010</name>
</gene>
<comment type="caution">
    <text evidence="6">The sequence shown here is derived from an EMBL/GenBank/DDBJ whole genome shotgun (WGS) entry which is preliminary data.</text>
</comment>
<evidence type="ECO:0000256" key="4">
    <source>
        <dbReference type="ARBA" id="ARBA00023163"/>
    </source>
</evidence>
<dbReference type="InterPro" id="IPR007324">
    <property type="entry name" value="Sugar-bd_dom_put"/>
</dbReference>
<dbReference type="EMBL" id="BSUW01000002">
    <property type="protein sequence ID" value="GMA73352.1"/>
    <property type="molecule type" value="Genomic_DNA"/>
</dbReference>
<organism evidence="6 7">
    <name type="scientific">Tetragenococcus osmophilus</name>
    <dbReference type="NCBI Taxonomy" id="526944"/>
    <lineage>
        <taxon>Bacteria</taxon>
        <taxon>Bacillati</taxon>
        <taxon>Bacillota</taxon>
        <taxon>Bacilli</taxon>
        <taxon>Lactobacillales</taxon>
        <taxon>Enterococcaceae</taxon>
        <taxon>Tetragenococcus</taxon>
    </lineage>
</organism>
<evidence type="ECO:0000256" key="1">
    <source>
        <dbReference type="ARBA" id="ARBA00010466"/>
    </source>
</evidence>
<dbReference type="PANTHER" id="PTHR34294">
    <property type="entry name" value="TRANSCRIPTIONAL REGULATOR-RELATED"/>
    <property type="match status" value="1"/>
</dbReference>
<keyword evidence="4" id="KW-0804">Transcription</keyword>
<protein>
    <recommendedName>
        <fullName evidence="5">Sugar-binding domain-containing protein</fullName>
    </recommendedName>
</protein>
<feature type="domain" description="Sugar-binding" evidence="5">
    <location>
        <begin position="5"/>
        <end position="169"/>
    </location>
</feature>
<reference evidence="6 7" key="1">
    <citation type="journal article" date="2014" name="Int. J. Syst. Evol. Microbiol.">
        <title>Complete genome sequence of Corynebacterium casei LMG S-19264T (=DSM 44701T), isolated from a smear-ripened cheese.</title>
        <authorList>
            <consortium name="US DOE Joint Genome Institute (JGI-PGF)"/>
            <person name="Walter F."/>
            <person name="Albersmeier A."/>
            <person name="Kalinowski J."/>
            <person name="Ruckert C."/>
        </authorList>
    </citation>
    <scope>NUCLEOTIDE SEQUENCE [LARGE SCALE GENOMIC DNA]</scope>
    <source>
        <strain evidence="6 7">NBRC 114545</strain>
    </source>
</reference>
<dbReference type="AlphaFoldDB" id="A0AA37XMA3"/>
<dbReference type="GO" id="GO:0030246">
    <property type="term" value="F:carbohydrate binding"/>
    <property type="evidence" value="ECO:0007669"/>
    <property type="project" value="InterPro"/>
</dbReference>
<dbReference type="Pfam" id="PF04198">
    <property type="entry name" value="Sugar-bind"/>
    <property type="match status" value="1"/>
</dbReference>
<proteinExistence type="inferred from homology"/>
<evidence type="ECO:0000256" key="2">
    <source>
        <dbReference type="ARBA" id="ARBA00023015"/>
    </source>
</evidence>
<name>A0AA37XMA3_9ENTE</name>
<dbReference type="GO" id="GO:0003677">
    <property type="term" value="F:DNA binding"/>
    <property type="evidence" value="ECO:0007669"/>
    <property type="project" value="UniProtKB-KW"/>
</dbReference>
<dbReference type="InterPro" id="IPR051054">
    <property type="entry name" value="SorC_transcr_regulators"/>
</dbReference>
<dbReference type="InterPro" id="IPR037171">
    <property type="entry name" value="NagB/RpiA_transferase-like"/>
</dbReference>
<keyword evidence="3" id="KW-0238">DNA-binding</keyword>
<dbReference type="PANTHER" id="PTHR34294:SF12">
    <property type="entry name" value="SUGAR-BINDING TRANSCRIPTIONAL REGULATOR"/>
    <property type="match status" value="1"/>
</dbReference>
<sequence>MGDEYIDIHSNQLCYDLARKLRGKTRYLYAPALISNTNLRKELANNPTIYNVMEESKSVDIALVGISDPRNNSTMEKIGYINQKDIVDLEKNKVVGDINSRFFDKNGEEADIDINQHVMGISLEDIKKIPTVMSIAFENSKIDAVEVAVKHKLFNVLVTTDEIAKRLLEK</sequence>
<keyword evidence="2" id="KW-0805">Transcription regulation</keyword>